<accession>A0A835S796</accession>
<evidence type="ECO:0000256" key="1">
    <source>
        <dbReference type="SAM" id="MobiDB-lite"/>
    </source>
</evidence>
<organism evidence="3 5">
    <name type="scientific">Vanilla planifolia</name>
    <name type="common">Vanilla</name>
    <dbReference type="NCBI Taxonomy" id="51239"/>
    <lineage>
        <taxon>Eukaryota</taxon>
        <taxon>Viridiplantae</taxon>
        <taxon>Streptophyta</taxon>
        <taxon>Embryophyta</taxon>
        <taxon>Tracheophyta</taxon>
        <taxon>Spermatophyta</taxon>
        <taxon>Magnoliopsida</taxon>
        <taxon>Liliopsida</taxon>
        <taxon>Asparagales</taxon>
        <taxon>Orchidaceae</taxon>
        <taxon>Vanilloideae</taxon>
        <taxon>Vanilleae</taxon>
        <taxon>Vanilla</taxon>
    </lineage>
</organism>
<comment type="caution">
    <text evidence="3">The sequence shown here is derived from an EMBL/GenBank/DDBJ whole genome shotgun (WGS) entry which is preliminary data.</text>
</comment>
<evidence type="ECO:0000313" key="4">
    <source>
        <dbReference type="Proteomes" id="UP000636800"/>
    </source>
</evidence>
<dbReference type="AlphaFoldDB" id="A0A835S796"/>
<sequence length="56" mass="6336">MDSPGAKTSGKHFSYRPPSAYYGRLPRRPPPEPPPWNQTGFGRRARTRAPVRNITT</sequence>
<dbReference type="Proteomes" id="UP000639772">
    <property type="component" value="Chromosome 1"/>
</dbReference>
<keyword evidence="4" id="KW-1185">Reference proteome</keyword>
<name>A0A835S796_VANPL</name>
<evidence type="ECO:0000313" key="3">
    <source>
        <dbReference type="EMBL" id="KAG0501136.1"/>
    </source>
</evidence>
<proteinExistence type="predicted"/>
<dbReference type="EMBL" id="JADCNM010000001">
    <property type="protein sequence ID" value="KAG0501136.1"/>
    <property type="molecule type" value="Genomic_DNA"/>
</dbReference>
<dbReference type="Proteomes" id="UP000636800">
    <property type="component" value="Chromosome 1"/>
</dbReference>
<feature type="region of interest" description="Disordered" evidence="1">
    <location>
        <begin position="1"/>
        <end position="56"/>
    </location>
</feature>
<evidence type="ECO:0000313" key="5">
    <source>
        <dbReference type="Proteomes" id="UP000639772"/>
    </source>
</evidence>
<evidence type="ECO:0000313" key="2">
    <source>
        <dbReference type="EMBL" id="KAG0496650.1"/>
    </source>
</evidence>
<gene>
    <name evidence="3" type="ORF">HPP92_001208</name>
    <name evidence="2" type="ORF">HPP92_001341</name>
</gene>
<dbReference type="EMBL" id="JADCNL010000001">
    <property type="protein sequence ID" value="KAG0496650.1"/>
    <property type="molecule type" value="Genomic_DNA"/>
</dbReference>
<reference evidence="4 5" key="1">
    <citation type="journal article" date="2020" name="Nat. Food">
        <title>A phased Vanilla planifolia genome enables genetic improvement of flavour and production.</title>
        <authorList>
            <person name="Hasing T."/>
            <person name="Tang H."/>
            <person name="Brym M."/>
            <person name="Khazi F."/>
            <person name="Huang T."/>
            <person name="Chambers A.H."/>
        </authorList>
    </citation>
    <scope>NUCLEOTIDE SEQUENCE [LARGE SCALE GENOMIC DNA]</scope>
    <source>
        <tissue evidence="3">Leaf</tissue>
    </source>
</reference>
<protein>
    <submittedName>
        <fullName evidence="3">Uncharacterized protein</fullName>
    </submittedName>
</protein>